<evidence type="ECO:0000256" key="1">
    <source>
        <dbReference type="ARBA" id="ARBA00010945"/>
    </source>
</evidence>
<evidence type="ECO:0000256" key="4">
    <source>
        <dbReference type="ARBA" id="ARBA00023204"/>
    </source>
</evidence>
<dbReference type="GO" id="GO:0003887">
    <property type="term" value="F:DNA-directed DNA polymerase activity"/>
    <property type="evidence" value="ECO:0007669"/>
    <property type="project" value="TreeGrafter"/>
</dbReference>
<proteinExistence type="inferred from homology"/>
<dbReference type="EMBL" id="JHQK01000001">
    <property type="protein sequence ID" value="KHN68661.1"/>
    <property type="molecule type" value="Genomic_DNA"/>
</dbReference>
<evidence type="ECO:0000313" key="7">
    <source>
        <dbReference type="EMBL" id="KHN68661.1"/>
    </source>
</evidence>
<dbReference type="InterPro" id="IPR001126">
    <property type="entry name" value="UmuC"/>
</dbReference>
<keyword evidence="7" id="KW-0489">Methyltransferase</keyword>
<name>A0A0B2UC99_9GAMM</name>
<protein>
    <submittedName>
        <fullName evidence="7">DNA methylase</fullName>
    </submittedName>
</protein>
<dbReference type="AlphaFoldDB" id="A0A0B2UC99"/>
<dbReference type="SUPFAM" id="SSF56672">
    <property type="entry name" value="DNA/RNA polymerases"/>
    <property type="match status" value="1"/>
</dbReference>
<dbReference type="PROSITE" id="PS50173">
    <property type="entry name" value="UMUC"/>
    <property type="match status" value="1"/>
</dbReference>
<dbReference type="Pfam" id="PF13438">
    <property type="entry name" value="DUF4113"/>
    <property type="match status" value="1"/>
</dbReference>
<feature type="domain" description="UmuC" evidence="6">
    <location>
        <begin position="10"/>
        <end position="199"/>
    </location>
</feature>
<dbReference type="GO" id="GO:0005829">
    <property type="term" value="C:cytosol"/>
    <property type="evidence" value="ECO:0007669"/>
    <property type="project" value="TreeGrafter"/>
</dbReference>
<organism evidence="7 8">
    <name type="scientific">Acinetobacter oleivorans</name>
    <dbReference type="NCBI Taxonomy" id="1148157"/>
    <lineage>
        <taxon>Bacteria</taxon>
        <taxon>Pseudomonadati</taxon>
        <taxon>Pseudomonadota</taxon>
        <taxon>Gammaproteobacteria</taxon>
        <taxon>Moraxellales</taxon>
        <taxon>Moraxellaceae</taxon>
        <taxon>Acinetobacter</taxon>
    </lineage>
</organism>
<dbReference type="InterPro" id="IPR043128">
    <property type="entry name" value="Rev_trsase/Diguanyl_cyclase"/>
</dbReference>
<dbReference type="CDD" id="cd01700">
    <property type="entry name" value="PolY_Pol_V_umuC"/>
    <property type="match status" value="1"/>
</dbReference>
<dbReference type="GO" id="GO:0009432">
    <property type="term" value="P:SOS response"/>
    <property type="evidence" value="ECO:0007669"/>
    <property type="project" value="UniProtKB-KW"/>
</dbReference>
<dbReference type="InterPro" id="IPR050116">
    <property type="entry name" value="DNA_polymerase-Y"/>
</dbReference>
<comment type="similarity">
    <text evidence="1">Belongs to the DNA polymerase type-Y family.</text>
</comment>
<dbReference type="Proteomes" id="UP000031012">
    <property type="component" value="Unassembled WGS sequence"/>
</dbReference>
<dbReference type="InterPro" id="IPR025188">
    <property type="entry name" value="DUF4113"/>
</dbReference>
<dbReference type="GO" id="GO:0008168">
    <property type="term" value="F:methyltransferase activity"/>
    <property type="evidence" value="ECO:0007669"/>
    <property type="project" value="UniProtKB-KW"/>
</dbReference>
<keyword evidence="2" id="KW-0227">DNA damage</keyword>
<keyword evidence="3" id="KW-0741">SOS mutagenesis</keyword>
<dbReference type="GO" id="GO:0006281">
    <property type="term" value="P:DNA repair"/>
    <property type="evidence" value="ECO:0007669"/>
    <property type="project" value="UniProtKB-KW"/>
</dbReference>
<reference evidence="7 8" key="1">
    <citation type="submission" date="2014-03" db="EMBL/GenBank/DDBJ databases">
        <title>Genome sequence of the diesel-degrader and plant-growth promoter Acinetobacter oleivorans PF-1 isolated from the roots of poplar tree.</title>
        <authorList>
            <person name="Gkorezis P."/>
            <person name="van Hamme J."/>
            <person name="Rineau F."/>
            <person name="Vangronsveld J."/>
            <person name="Francetti A."/>
        </authorList>
    </citation>
    <scope>NUCLEOTIDE SEQUENCE [LARGE SCALE GENOMIC DNA]</scope>
    <source>
        <strain evidence="7 8">PF1</strain>
    </source>
</reference>
<dbReference type="PANTHER" id="PTHR11076">
    <property type="entry name" value="DNA REPAIR POLYMERASE UMUC / TRANSFERASE FAMILY MEMBER"/>
    <property type="match status" value="1"/>
</dbReference>
<sequence>MMEISHREVYVLVDINNCYVSCERLFNPKLIGLPVVVLSNNDGCVVSRSEEAKDLGIKMAIPWYQIEKEALQAGVHVYSSNYTLYAEMSRRFFSVLGEFFSPDDLEAYSIDECFIRLTPYLQSLDIHSYCAKVVETLDKWLSLPCCIGIGYSKTQAKLANHYAKKIKSFNGICNFTTLDPLLLEDLMQHTSVKEVWGVGYQLVKQLRSYEIYSCLDLTFANEHHLAKAFSVVMARTIRELKGQSCIHLDDPTISTKRILASRSFAQALSSLEILKQALIFHLNRAHRRLMKQEQLCACIQVILYEKIDKSPYKKASSQAIGLNYATDDLCIITKAAMQQIDVLYKENKKYIKIGVLFCGLHARQHHIDDLWQPLELIQQRQQLMKTLSTVRNRFGSHYLQVGYHSRSPSWHMKQCHRSKNYLTRWNELLVIGENSMTVTQNT</sequence>
<dbReference type="Gene3D" id="1.10.150.20">
    <property type="entry name" value="5' to 3' exonuclease, C-terminal subdomain"/>
    <property type="match status" value="1"/>
</dbReference>
<keyword evidence="7" id="KW-0808">Transferase</keyword>
<comment type="caution">
    <text evidence="7">The sequence shown here is derived from an EMBL/GenBank/DDBJ whole genome shotgun (WGS) entry which is preliminary data.</text>
</comment>
<dbReference type="GO" id="GO:0003684">
    <property type="term" value="F:damaged DNA binding"/>
    <property type="evidence" value="ECO:0007669"/>
    <property type="project" value="InterPro"/>
</dbReference>
<dbReference type="InterPro" id="IPR017961">
    <property type="entry name" value="DNA_pol_Y-fam_little_finger"/>
</dbReference>
<dbReference type="GO" id="GO:0042276">
    <property type="term" value="P:error-prone translesion synthesis"/>
    <property type="evidence" value="ECO:0007669"/>
    <property type="project" value="TreeGrafter"/>
</dbReference>
<dbReference type="Gene3D" id="3.40.1170.60">
    <property type="match status" value="1"/>
</dbReference>
<dbReference type="Pfam" id="PF00817">
    <property type="entry name" value="IMS"/>
    <property type="match status" value="1"/>
</dbReference>
<keyword evidence="4" id="KW-0234">DNA repair</keyword>
<gene>
    <name evidence="7" type="ORF">DH17_00110</name>
</gene>
<evidence type="ECO:0000259" key="6">
    <source>
        <dbReference type="PROSITE" id="PS50173"/>
    </source>
</evidence>
<dbReference type="Pfam" id="PF11799">
    <property type="entry name" value="IMS_C"/>
    <property type="match status" value="1"/>
</dbReference>
<dbReference type="PANTHER" id="PTHR11076:SF34">
    <property type="entry name" value="PROTEIN UMUC"/>
    <property type="match status" value="1"/>
</dbReference>
<evidence type="ECO:0000256" key="2">
    <source>
        <dbReference type="ARBA" id="ARBA00022763"/>
    </source>
</evidence>
<dbReference type="InterPro" id="IPR043502">
    <property type="entry name" value="DNA/RNA_pol_sf"/>
</dbReference>
<dbReference type="Gene3D" id="3.30.70.270">
    <property type="match status" value="1"/>
</dbReference>
<dbReference type="GO" id="GO:0032259">
    <property type="term" value="P:methylation"/>
    <property type="evidence" value="ECO:0007669"/>
    <property type="project" value="UniProtKB-KW"/>
</dbReference>
<evidence type="ECO:0000256" key="5">
    <source>
        <dbReference type="ARBA" id="ARBA00023236"/>
    </source>
</evidence>
<evidence type="ECO:0000313" key="8">
    <source>
        <dbReference type="Proteomes" id="UP000031012"/>
    </source>
</evidence>
<keyword evidence="5" id="KW-0742">SOS response</keyword>
<accession>A0A0B2UC99</accession>
<evidence type="ECO:0000256" key="3">
    <source>
        <dbReference type="ARBA" id="ARBA00023199"/>
    </source>
</evidence>